<reference evidence="1" key="1">
    <citation type="journal article" date="2014" name="Int. J. Syst. Evol. Microbiol.">
        <title>Complete genome sequence of Corynebacterium casei LMG S-19264T (=DSM 44701T), isolated from a smear-ripened cheese.</title>
        <authorList>
            <consortium name="US DOE Joint Genome Institute (JGI-PGF)"/>
            <person name="Walter F."/>
            <person name="Albersmeier A."/>
            <person name="Kalinowski J."/>
            <person name="Ruckert C."/>
        </authorList>
    </citation>
    <scope>NUCLEOTIDE SEQUENCE</scope>
    <source>
        <strain evidence="1">JCM 19831</strain>
    </source>
</reference>
<keyword evidence="2" id="KW-1185">Reference proteome</keyword>
<dbReference type="PANTHER" id="PTHR10443">
    <property type="entry name" value="MICROSOMAL DIPEPTIDASE"/>
    <property type="match status" value="1"/>
</dbReference>
<comment type="caution">
    <text evidence="1">The sequence shown here is derived from an EMBL/GenBank/DDBJ whole genome shotgun (WGS) entry which is preliminary data.</text>
</comment>
<dbReference type="InterPro" id="IPR032466">
    <property type="entry name" value="Metal_Hydrolase"/>
</dbReference>
<gene>
    <name evidence="1" type="ORF">GCM10007977_100800</name>
</gene>
<dbReference type="InterPro" id="IPR008257">
    <property type="entry name" value="Pept_M19"/>
</dbReference>
<dbReference type="PANTHER" id="PTHR10443:SF12">
    <property type="entry name" value="DIPEPTIDASE"/>
    <property type="match status" value="1"/>
</dbReference>
<dbReference type="Proteomes" id="UP000642070">
    <property type="component" value="Unassembled WGS sequence"/>
</dbReference>
<evidence type="ECO:0000313" key="2">
    <source>
        <dbReference type="Proteomes" id="UP000642070"/>
    </source>
</evidence>
<dbReference type="SUPFAM" id="SSF51556">
    <property type="entry name" value="Metallo-dependent hydrolases"/>
    <property type="match status" value="1"/>
</dbReference>
<reference evidence="1" key="2">
    <citation type="submission" date="2020-09" db="EMBL/GenBank/DDBJ databases">
        <authorList>
            <person name="Sun Q."/>
            <person name="Ohkuma M."/>
        </authorList>
    </citation>
    <scope>NUCLEOTIDE SEQUENCE</scope>
    <source>
        <strain evidence="1">JCM 19831</strain>
    </source>
</reference>
<dbReference type="GO" id="GO:0006508">
    <property type="term" value="P:proteolysis"/>
    <property type="evidence" value="ECO:0007669"/>
    <property type="project" value="InterPro"/>
</dbReference>
<name>A0A917UEQ3_9ACTN</name>
<dbReference type="Gene3D" id="3.20.20.140">
    <property type="entry name" value="Metal-dependent hydrolases"/>
    <property type="match status" value="1"/>
</dbReference>
<protein>
    <submittedName>
        <fullName evidence="1">Membrane dipeptidase</fullName>
    </submittedName>
</protein>
<proteinExistence type="predicted"/>
<accession>A0A917UEQ3</accession>
<dbReference type="EMBL" id="BMPI01000092">
    <property type="protein sequence ID" value="GGM83290.1"/>
    <property type="molecule type" value="Genomic_DNA"/>
</dbReference>
<dbReference type="Pfam" id="PF01244">
    <property type="entry name" value="Peptidase_M19"/>
    <property type="match status" value="1"/>
</dbReference>
<evidence type="ECO:0000313" key="1">
    <source>
        <dbReference type="EMBL" id="GGM83290.1"/>
    </source>
</evidence>
<organism evidence="1 2">
    <name type="scientific">Dactylosporangium sucinum</name>
    <dbReference type="NCBI Taxonomy" id="1424081"/>
    <lineage>
        <taxon>Bacteria</taxon>
        <taxon>Bacillati</taxon>
        <taxon>Actinomycetota</taxon>
        <taxon>Actinomycetes</taxon>
        <taxon>Micromonosporales</taxon>
        <taxon>Micromonosporaceae</taxon>
        <taxon>Dactylosporangium</taxon>
    </lineage>
</organism>
<dbReference type="PROSITE" id="PS51365">
    <property type="entry name" value="RENAL_DIPEPTIDASE_2"/>
    <property type="match status" value="1"/>
</dbReference>
<dbReference type="RefSeq" id="WP_190257229.1">
    <property type="nucleotide sequence ID" value="NZ_BMPI01000092.1"/>
</dbReference>
<dbReference type="GO" id="GO:0070573">
    <property type="term" value="F:metallodipeptidase activity"/>
    <property type="evidence" value="ECO:0007669"/>
    <property type="project" value="InterPro"/>
</dbReference>
<sequence>MDANNRIVVDALQSSNFTRERFLEIRAGGIDCVHATVVIWEDARTTLDLLGAWNRMFREHDDLIAPARNGQEIRDVVAGGRVAVVLGFQNASSFEDDLDLVEVFFDLGIRVAQLTYNIQNHVGASCYEPEDAGLTRFGGYVVGEMNRLGMLVDLSHVGERTSLDAIDRSARPVTITHANPAAVWPHPRNKSDEVLRKLAARGGVLGVAPYAHLTGGGPVAIEEWTSMVAYAVDLMGVDHVGIGSDASHGWDEEKLQWIRKGRWSHVTQLGPASPDAQGWLPWPDFFKTPAMFPTIEQGLRDRGFDDAEVDKLVGGNWMRIFDEGLTPHSDSRPSVVRASA</sequence>
<dbReference type="AlphaFoldDB" id="A0A917UEQ3"/>